<organism evidence="4 5">
    <name type="scientific">Dioszegia hungarica</name>
    <dbReference type="NCBI Taxonomy" id="4972"/>
    <lineage>
        <taxon>Eukaryota</taxon>
        <taxon>Fungi</taxon>
        <taxon>Dikarya</taxon>
        <taxon>Basidiomycota</taxon>
        <taxon>Agaricomycotina</taxon>
        <taxon>Tremellomycetes</taxon>
        <taxon>Tremellales</taxon>
        <taxon>Bulleribasidiaceae</taxon>
        <taxon>Dioszegia</taxon>
    </lineage>
</organism>
<comment type="caution">
    <text evidence="4">The sequence shown here is derived from an EMBL/GenBank/DDBJ whole genome shotgun (WGS) entry which is preliminary data.</text>
</comment>
<dbReference type="RefSeq" id="XP_052946711.1">
    <property type="nucleotide sequence ID" value="XM_053089622.1"/>
</dbReference>
<dbReference type="InterPro" id="IPR036465">
    <property type="entry name" value="vWFA_dom_sf"/>
</dbReference>
<evidence type="ECO:0000256" key="1">
    <source>
        <dbReference type="SAM" id="MobiDB-lite"/>
    </source>
</evidence>
<dbReference type="InterPro" id="IPR058580">
    <property type="entry name" value="DUF2828"/>
</dbReference>
<dbReference type="GeneID" id="77728827"/>
<evidence type="ECO:0000313" key="5">
    <source>
        <dbReference type="Proteomes" id="UP001164286"/>
    </source>
</evidence>
<proteinExistence type="predicted"/>
<keyword evidence="5" id="KW-1185">Reference proteome</keyword>
<accession>A0AA38HCC6</accession>
<dbReference type="PANTHER" id="PTHR31373:SF27">
    <property type="entry name" value="TROVE DOMAIN-CONTAINING PROTEIN"/>
    <property type="match status" value="1"/>
</dbReference>
<gene>
    <name evidence="4" type="ORF">MKK02DRAFT_37322</name>
</gene>
<evidence type="ECO:0000313" key="4">
    <source>
        <dbReference type="EMBL" id="KAI9636934.1"/>
    </source>
</evidence>
<dbReference type="EMBL" id="JAKWFO010000005">
    <property type="protein sequence ID" value="KAI9636934.1"/>
    <property type="molecule type" value="Genomic_DNA"/>
</dbReference>
<feature type="domain" description="DUF7788" evidence="3">
    <location>
        <begin position="442"/>
        <end position="656"/>
    </location>
</feature>
<dbReference type="AlphaFoldDB" id="A0AA38HCC6"/>
<name>A0AA38HCC6_9TREE</name>
<protein>
    <submittedName>
        <fullName evidence="4">Uncharacterized protein</fullName>
    </submittedName>
</protein>
<dbReference type="Pfam" id="PF25043">
    <property type="entry name" value="DUF7788"/>
    <property type="match status" value="1"/>
</dbReference>
<dbReference type="Gene3D" id="3.40.50.410">
    <property type="entry name" value="von Willebrand factor, type A domain"/>
    <property type="match status" value="1"/>
</dbReference>
<sequence length="705" mass="78337">MSHPIYSPLSTYHTRCPVLHARCITDHLLDKAFREDPVATVRLIFQTRSIHEGKGFKEGFWVAAGWLAEKHPRTLLANLHILVDQTCKRDRSKARDAQKADLPPSGVATLDEDGEVERNLGELPEYAPRPHGTYDDLIDLLVLDINGELNAKLKEVPSAVDEAFAPTSAKQSFKANRLQRKAGQRGQMDRRGYGTVAKAARKHPEAAFKVKMASCSNKETKHKLLFERLEKALTTDVHFQALYCVVVDIFVRQLKADLALLDKHKEFLKQPAEARKPFLGQSSPFLFSMTYAAKWVPSPEKSADRQLSFATALGMLLFPGDGVQLGRQRLQKEVLAPLRAVLKVPEVNMGKGEWKIDYTKVPSRAMARYSHWFLQHDHKGFESYLNKVATGRLSISGASLFPHEILMDVLEPQDAILGRMAALQWVSHVDSIRSSGSAELRNCLAIADVSGSMGSYLTGDTKDPQPINVCIALTLLLGELAAPPWSGLFFTFSDDPAAVYVDPSLPLKDRASTLSRANWGCTTNFYKVFDLILTTAKTQHLAPVDMVKKLFIFSDMQFSACTERKDGETEYAAIKRKYIDAGYTVPELIFWNLAPRVTGAPKPVQADQEGVSLLSGYSGSMMKYFLGEAAREEDEELAKEMDKDWEAVDVEDEDEEMTGGGEAVEDDAAELAKKGKGMPKKKDDPLTTVRKILAAESYKGVVVVD</sequence>
<dbReference type="Pfam" id="PF11443">
    <property type="entry name" value="DUF2828"/>
    <property type="match status" value="1"/>
</dbReference>
<evidence type="ECO:0000259" key="3">
    <source>
        <dbReference type="Pfam" id="PF25043"/>
    </source>
</evidence>
<dbReference type="PANTHER" id="PTHR31373">
    <property type="entry name" value="OS06G0652100 PROTEIN"/>
    <property type="match status" value="1"/>
</dbReference>
<dbReference type="PIRSF" id="PIRSF015417">
    <property type="entry name" value="T31B5_30_vWA"/>
    <property type="match status" value="1"/>
</dbReference>
<dbReference type="InterPro" id="IPR056690">
    <property type="entry name" value="DUF7788"/>
</dbReference>
<feature type="region of interest" description="Disordered" evidence="1">
    <location>
        <begin position="93"/>
        <end position="113"/>
    </location>
</feature>
<dbReference type="Proteomes" id="UP001164286">
    <property type="component" value="Unassembled WGS sequence"/>
</dbReference>
<dbReference type="InterPro" id="IPR011205">
    <property type="entry name" value="UCP015417_vWA"/>
</dbReference>
<reference evidence="4" key="1">
    <citation type="journal article" date="2022" name="G3 (Bethesda)">
        <title>High quality genome of the basidiomycete yeast Dioszegia hungarica PDD-24b-2 isolated from cloud water.</title>
        <authorList>
            <person name="Jarrige D."/>
            <person name="Haridas S."/>
            <person name="Bleykasten-Grosshans C."/>
            <person name="Joly M."/>
            <person name="Nadalig T."/>
            <person name="Sancelme M."/>
            <person name="Vuilleumier S."/>
            <person name="Grigoriev I.V."/>
            <person name="Amato P."/>
            <person name="Bringel F."/>
        </authorList>
    </citation>
    <scope>NUCLEOTIDE SEQUENCE</scope>
    <source>
        <strain evidence="4">PDD-24b-2</strain>
    </source>
</reference>
<evidence type="ECO:0000259" key="2">
    <source>
        <dbReference type="Pfam" id="PF11443"/>
    </source>
</evidence>
<feature type="domain" description="DUF2828" evidence="2">
    <location>
        <begin position="26"/>
        <end position="437"/>
    </location>
</feature>